<gene>
    <name evidence="1" type="ORF">H9L22_12520</name>
</gene>
<sequence length="573" mass="63457">MHNTITERIAILGHPADPHAAGWGEGAIDRLRELGFTGIQVNIGWGARPADEPLNLEDVVRLAPEDEARYPQPLRLNSDPSRYEGRRDDLRRRLALAQEAGFRTAFNCGIPFNNHTAHADPQPNCILDPAVGERYALLLGAFAAEFAVDDLWLYTYDQDAWLCSEFGACPRCAGIPLHRRLTPFLEMLTARWQEVRPGGRICWEPWELSAGQILQIIERIDTTGFALALHNNTAEVMVALPADRHVRNLTRAAAARGIPVILEGFFGAASEEVEPFLALQSPLTTYRQVRAMTDVPGATGVKEYYGLNVHAVDPNLRAAALGWQAPLLSDATVLATLSEGYGDDETRQAVEEVWRLASEAMELFPWDASWFVREVGKSDPAHALTAAAIRGYVAETPSWRSTRASTFMVVDDMEPHPWLLEDLGLRWQSCADRQESALALAETVQDRIPGAEGDAFRAFVLELREFRRRVLAYVYHCRETNLARVLREALEAGRQVPAGLIEELTDVLTADAANRGADDLGEVIALLGSDPAGFVATYFLPVPVVEMEQNFHGTTFIERRFPLPLGAFSATSR</sequence>
<dbReference type="EMBL" id="CP060789">
    <property type="protein sequence ID" value="QNP55083.1"/>
    <property type="molecule type" value="Genomic_DNA"/>
</dbReference>
<evidence type="ECO:0000313" key="2">
    <source>
        <dbReference type="Proteomes" id="UP000516117"/>
    </source>
</evidence>
<keyword evidence="2" id="KW-1185">Reference proteome</keyword>
<protein>
    <submittedName>
        <fullName evidence="1">Uncharacterized protein</fullName>
    </submittedName>
</protein>
<evidence type="ECO:0000313" key="1">
    <source>
        <dbReference type="EMBL" id="QNP55083.1"/>
    </source>
</evidence>
<proteinExistence type="predicted"/>
<dbReference type="KEGG" id="tdf:H9L22_12520"/>
<dbReference type="RefSeq" id="WP_187720219.1">
    <property type="nucleotide sequence ID" value="NZ_BAABBL010000007.1"/>
</dbReference>
<accession>A0A7H0H3G7</accession>
<reference evidence="1 2" key="1">
    <citation type="submission" date="2020-08" db="EMBL/GenBank/DDBJ databases">
        <title>Genome sequence of Tessaracoccus defluvii JCM 17540T.</title>
        <authorList>
            <person name="Hyun D.-W."/>
            <person name="Bae J.-W."/>
        </authorList>
    </citation>
    <scope>NUCLEOTIDE SEQUENCE [LARGE SCALE GENOMIC DNA]</scope>
    <source>
        <strain evidence="1 2">JCM 17540</strain>
    </source>
</reference>
<name>A0A7H0H3G7_9ACTN</name>
<organism evidence="1 2">
    <name type="scientific">Tessaracoccus defluvii</name>
    <dbReference type="NCBI Taxonomy" id="1285901"/>
    <lineage>
        <taxon>Bacteria</taxon>
        <taxon>Bacillati</taxon>
        <taxon>Actinomycetota</taxon>
        <taxon>Actinomycetes</taxon>
        <taxon>Propionibacteriales</taxon>
        <taxon>Propionibacteriaceae</taxon>
        <taxon>Tessaracoccus</taxon>
    </lineage>
</organism>
<dbReference type="AlphaFoldDB" id="A0A7H0H3G7"/>
<dbReference type="Proteomes" id="UP000516117">
    <property type="component" value="Chromosome"/>
</dbReference>